<dbReference type="Pfam" id="PF12937">
    <property type="entry name" value="F-box-like"/>
    <property type="match status" value="1"/>
</dbReference>
<protein>
    <recommendedName>
        <fullName evidence="5">F-box domain-containing protein</fullName>
    </recommendedName>
</protein>
<dbReference type="InterPro" id="IPR036047">
    <property type="entry name" value="F-box-like_dom_sf"/>
</dbReference>
<organism evidence="3 4">
    <name type="scientific">Urochloa decumbens</name>
    <dbReference type="NCBI Taxonomy" id="240449"/>
    <lineage>
        <taxon>Eukaryota</taxon>
        <taxon>Viridiplantae</taxon>
        <taxon>Streptophyta</taxon>
        <taxon>Embryophyta</taxon>
        <taxon>Tracheophyta</taxon>
        <taxon>Spermatophyta</taxon>
        <taxon>Magnoliopsida</taxon>
        <taxon>Liliopsida</taxon>
        <taxon>Poales</taxon>
        <taxon>Poaceae</taxon>
        <taxon>PACMAD clade</taxon>
        <taxon>Panicoideae</taxon>
        <taxon>Panicodae</taxon>
        <taxon>Paniceae</taxon>
        <taxon>Melinidinae</taxon>
        <taxon>Urochloa</taxon>
    </lineage>
</organism>
<evidence type="ECO:0008006" key="5">
    <source>
        <dbReference type="Google" id="ProtNLM"/>
    </source>
</evidence>
<dbReference type="Gene3D" id="1.20.1280.50">
    <property type="match status" value="1"/>
</dbReference>
<feature type="domain" description="F-box" evidence="1">
    <location>
        <begin position="37"/>
        <end position="63"/>
    </location>
</feature>
<accession>A0ABC9GB26</accession>
<name>A0ABC9GB26_9POAL</name>
<dbReference type="AlphaFoldDB" id="A0ABC9GB26"/>
<dbReference type="InterPro" id="IPR001810">
    <property type="entry name" value="F-box_dom"/>
</dbReference>
<reference evidence="3 4" key="2">
    <citation type="submission" date="2024-10" db="EMBL/GenBank/DDBJ databases">
        <authorList>
            <person name="Ryan C."/>
        </authorList>
    </citation>
    <scope>NUCLEOTIDE SEQUENCE [LARGE SCALE GENOMIC DNA]</scope>
</reference>
<dbReference type="SUPFAM" id="SSF81383">
    <property type="entry name" value="F-box domain"/>
    <property type="match status" value="1"/>
</dbReference>
<feature type="domain" description="F-box protein AT5G49610-like beta-propeller" evidence="2">
    <location>
        <begin position="103"/>
        <end position="309"/>
    </location>
</feature>
<dbReference type="PANTHER" id="PTHR32133:SF379">
    <property type="entry name" value="F-BOX DOMAIN-CONTAINING PROTEIN"/>
    <property type="match status" value="1"/>
</dbReference>
<proteinExistence type="predicted"/>
<evidence type="ECO:0000313" key="4">
    <source>
        <dbReference type="Proteomes" id="UP001497457"/>
    </source>
</evidence>
<dbReference type="Proteomes" id="UP001497457">
    <property type="component" value="Chromosome 8b"/>
</dbReference>
<gene>
    <name evidence="3" type="ORF">URODEC1_LOCUS114603</name>
</gene>
<reference evidence="4" key="1">
    <citation type="submission" date="2024-06" db="EMBL/GenBank/DDBJ databases">
        <authorList>
            <person name="Ryan C."/>
        </authorList>
    </citation>
    <scope>NUCLEOTIDE SEQUENCE [LARGE SCALE GENOMIC DNA]</scope>
</reference>
<evidence type="ECO:0000259" key="2">
    <source>
        <dbReference type="Pfam" id="PF23635"/>
    </source>
</evidence>
<evidence type="ECO:0000313" key="3">
    <source>
        <dbReference type="EMBL" id="CAL5091873.1"/>
    </source>
</evidence>
<dbReference type="EMBL" id="OZ075118">
    <property type="protein sequence ID" value="CAL5091873.1"/>
    <property type="molecule type" value="Genomic_DNA"/>
</dbReference>
<evidence type="ECO:0000259" key="1">
    <source>
        <dbReference type="Pfam" id="PF12937"/>
    </source>
</evidence>
<dbReference type="PANTHER" id="PTHR32133">
    <property type="entry name" value="OS07G0120400 PROTEIN"/>
    <property type="match status" value="1"/>
</dbReference>
<keyword evidence="4" id="KW-1185">Reference proteome</keyword>
<sequence>MDPPPAAHRDPAMDPPPPAALMDELVEEVLIRVPPDDPASLVRAALVCKRWCRLIAGASFRRRFRELHPRPPMLGYLYRRPEDTDFVPTSSFRPPHAVRDGWRVLDARHGRVLVLDWAAQYKTMDVVLVVWDPVSDEQRRLPALRTATLFSSWNAALLCAAAGCDHLDCRRGPFLVVVVATGLSSPAKASTHVYSSDQGAWSEPINVSHVSHRYDFIMMAHRALVGNSLYFNYKLNTKILEYDLGTREPSVINLPSAFHGWHIVLMESEDGVLGFATVQESKLSLWAREAGLGGYAGWAQRRVIELDKLLPVSDCSRSLSPYVDPIACPPYVVSGQEDRTVHFQLQGCSLHELLHSSTESGLDG</sequence>
<dbReference type="InterPro" id="IPR056594">
    <property type="entry name" value="AT5G49610-like_b-prop"/>
</dbReference>
<dbReference type="Pfam" id="PF23635">
    <property type="entry name" value="Beta-prop_AT5G49610-like"/>
    <property type="match status" value="1"/>
</dbReference>